<dbReference type="Pfam" id="PF03372">
    <property type="entry name" value="Exo_endo_phos"/>
    <property type="match status" value="1"/>
</dbReference>
<evidence type="ECO:0000313" key="3">
    <source>
        <dbReference type="Proteomes" id="UP000645610"/>
    </source>
</evidence>
<evidence type="ECO:0000313" key="2">
    <source>
        <dbReference type="EMBL" id="MBF9144298.1"/>
    </source>
</evidence>
<keyword evidence="3" id="KW-1185">Reference proteome</keyword>
<sequence length="294" mass="33120">MPIERNLLFWNTKGRDKCILPLQEIVKNNRIDILLLAECPADTAAIASKIGLPFVSHSNAGLTFFAAMPELIVVNDQNIPINAQLAIIPDPANPDPTADNLIIARLDVGDMHILLAGVHLPSKWQGRDANTQANFAEKCRRYIQIQEGLQNINQTIIFGDFNMHPYEMGMTDSKRGFRTISSSHIAHRRNTIGYRGITRRYFYNPCWTLFGDFIPNSATSRPPGTYYRSPQNDTDTYWNCLDGVLVSPEAIPRFVLPSLEVITNNSSVSHKLYDGKRLKPGYSDHLPITFTLTY</sequence>
<evidence type="ECO:0000259" key="1">
    <source>
        <dbReference type="Pfam" id="PF03372"/>
    </source>
</evidence>
<dbReference type="Gene3D" id="3.60.10.10">
    <property type="entry name" value="Endonuclease/exonuclease/phosphatase"/>
    <property type="match status" value="1"/>
</dbReference>
<name>A0A931FLK1_9BACT</name>
<dbReference type="Proteomes" id="UP000645610">
    <property type="component" value="Unassembled WGS sequence"/>
</dbReference>
<feature type="domain" description="Endonuclease/exonuclease/phosphatase" evidence="1">
    <location>
        <begin position="9"/>
        <end position="285"/>
    </location>
</feature>
<protein>
    <recommendedName>
        <fullName evidence="1">Endonuclease/exonuclease/phosphatase domain-containing protein</fullName>
    </recommendedName>
</protein>
<proteinExistence type="predicted"/>
<dbReference type="InterPro" id="IPR036691">
    <property type="entry name" value="Endo/exonu/phosph_ase_sf"/>
</dbReference>
<reference evidence="2 3" key="1">
    <citation type="submission" date="2020-11" db="EMBL/GenBank/DDBJ databases">
        <authorList>
            <person name="Kim M.K."/>
        </authorList>
    </citation>
    <scope>NUCLEOTIDE SEQUENCE [LARGE SCALE GENOMIC DNA]</scope>
    <source>
        <strain evidence="2 3">BT439</strain>
    </source>
</reference>
<dbReference type="RefSeq" id="WP_196288649.1">
    <property type="nucleotide sequence ID" value="NZ_JADQDP010000007.1"/>
</dbReference>
<dbReference type="EMBL" id="JADQDP010000007">
    <property type="protein sequence ID" value="MBF9144298.1"/>
    <property type="molecule type" value="Genomic_DNA"/>
</dbReference>
<accession>A0A931FLK1</accession>
<gene>
    <name evidence="2" type="ORF">I2I01_21830</name>
</gene>
<dbReference type="AlphaFoldDB" id="A0A931FLK1"/>
<dbReference type="SUPFAM" id="SSF56219">
    <property type="entry name" value="DNase I-like"/>
    <property type="match status" value="1"/>
</dbReference>
<comment type="caution">
    <text evidence="2">The sequence shown here is derived from an EMBL/GenBank/DDBJ whole genome shotgun (WGS) entry which is preliminary data.</text>
</comment>
<dbReference type="InterPro" id="IPR005135">
    <property type="entry name" value="Endo/exonuclease/phosphatase"/>
</dbReference>
<organism evidence="2 3">
    <name type="scientific">Hymenobacter properus</name>
    <dbReference type="NCBI Taxonomy" id="2791026"/>
    <lineage>
        <taxon>Bacteria</taxon>
        <taxon>Pseudomonadati</taxon>
        <taxon>Bacteroidota</taxon>
        <taxon>Cytophagia</taxon>
        <taxon>Cytophagales</taxon>
        <taxon>Hymenobacteraceae</taxon>
        <taxon>Hymenobacter</taxon>
    </lineage>
</organism>
<dbReference type="GO" id="GO:0003824">
    <property type="term" value="F:catalytic activity"/>
    <property type="evidence" value="ECO:0007669"/>
    <property type="project" value="InterPro"/>
</dbReference>